<dbReference type="Pfam" id="PF14076">
    <property type="entry name" value="DUF4258"/>
    <property type="match status" value="1"/>
</dbReference>
<name>A0A1I6ICB6_9FIRM</name>
<dbReference type="EMBL" id="FOYZ01000002">
    <property type="protein sequence ID" value="SFR64397.1"/>
    <property type="molecule type" value="Genomic_DNA"/>
</dbReference>
<dbReference type="STRING" id="37658.SAMN05661086_00687"/>
<dbReference type="InterPro" id="IPR025354">
    <property type="entry name" value="DUF4258"/>
</dbReference>
<gene>
    <name evidence="1" type="ORF">SAMN05661086_00687</name>
</gene>
<dbReference type="AlphaFoldDB" id="A0A1I6ICB6"/>
<proteinExistence type="predicted"/>
<dbReference type="Proteomes" id="UP000199659">
    <property type="component" value="Unassembled WGS sequence"/>
</dbReference>
<evidence type="ECO:0000313" key="2">
    <source>
        <dbReference type="Proteomes" id="UP000199659"/>
    </source>
</evidence>
<sequence>MFPFPSCLILGYTSDKRPIHIVLSDEETASRIITAYNPSIEKWKDDYKTRRSDNYEVYEL</sequence>
<accession>A0A1I6ICB6</accession>
<evidence type="ECO:0000313" key="1">
    <source>
        <dbReference type="EMBL" id="SFR64397.1"/>
    </source>
</evidence>
<keyword evidence="2" id="KW-1185">Reference proteome</keyword>
<protein>
    <submittedName>
        <fullName evidence="1">Uncharacterized protein</fullName>
    </submittedName>
</protein>
<reference evidence="1 2" key="1">
    <citation type="submission" date="2016-10" db="EMBL/GenBank/DDBJ databases">
        <authorList>
            <person name="de Groot N.N."/>
        </authorList>
    </citation>
    <scope>NUCLEOTIDE SEQUENCE [LARGE SCALE GENOMIC DNA]</scope>
    <source>
        <strain evidence="1 2">743A</strain>
    </source>
</reference>
<organism evidence="1 2">
    <name type="scientific">Anaeromicropila populeti</name>
    <dbReference type="NCBI Taxonomy" id="37658"/>
    <lineage>
        <taxon>Bacteria</taxon>
        <taxon>Bacillati</taxon>
        <taxon>Bacillota</taxon>
        <taxon>Clostridia</taxon>
        <taxon>Lachnospirales</taxon>
        <taxon>Lachnospiraceae</taxon>
        <taxon>Anaeromicropila</taxon>
    </lineage>
</organism>